<evidence type="ECO:0000256" key="1">
    <source>
        <dbReference type="SAM" id="MobiDB-lite"/>
    </source>
</evidence>
<organism evidence="3">
    <name type="scientific">Methylobacterium oryzae CBMB20</name>
    <dbReference type="NCBI Taxonomy" id="693986"/>
    <lineage>
        <taxon>Bacteria</taxon>
        <taxon>Pseudomonadati</taxon>
        <taxon>Pseudomonadota</taxon>
        <taxon>Alphaproteobacteria</taxon>
        <taxon>Hyphomicrobiales</taxon>
        <taxon>Methylobacteriaceae</taxon>
        <taxon>Methylobacterium</taxon>
    </lineage>
</organism>
<dbReference type="Pfam" id="PF00149">
    <property type="entry name" value="Metallophos"/>
    <property type="match status" value="1"/>
</dbReference>
<feature type="domain" description="Calcineurin-like phosphoesterase" evidence="2">
    <location>
        <begin position="1"/>
        <end position="86"/>
    </location>
</feature>
<dbReference type="AlphaFoldDB" id="A0A088B2D3"/>
<dbReference type="GO" id="GO:0016787">
    <property type="term" value="F:hydrolase activity"/>
    <property type="evidence" value="ECO:0007669"/>
    <property type="project" value="UniProtKB-KW"/>
</dbReference>
<evidence type="ECO:0000313" key="3">
    <source>
        <dbReference type="EMBL" id="AGO88318.1"/>
    </source>
</evidence>
<protein>
    <submittedName>
        <fullName evidence="3">Phosphoesterase or phosphohydrolase</fullName>
    </submittedName>
</protein>
<dbReference type="EMBL" id="JX627580">
    <property type="protein sequence ID" value="AGO88318.1"/>
    <property type="molecule type" value="Genomic_DNA"/>
</dbReference>
<gene>
    <name evidence="3" type="ORF">MOC_1p0080</name>
</gene>
<accession>A0A088B2D3</accession>
<feature type="compositionally biased region" description="Acidic residues" evidence="1">
    <location>
        <begin position="177"/>
        <end position="187"/>
    </location>
</feature>
<name>A0A088B2D3_9HYPH</name>
<dbReference type="RefSeq" id="WP_172685389.1">
    <property type="nucleotide sequence ID" value="NZ_JX627580.1"/>
</dbReference>
<dbReference type="InterPro" id="IPR004843">
    <property type="entry name" value="Calcineurin-like_PHP"/>
</dbReference>
<dbReference type="Gene3D" id="3.60.21.10">
    <property type="match status" value="1"/>
</dbReference>
<reference evidence="3" key="1">
    <citation type="journal article" date="2014" name="PLoS ONE">
        <title>Genome Information of Methylobacterium oryzae, a Plant-Probiotic Methylotroph in the Phyllosphere.</title>
        <authorList>
            <person name="Kwak M.J."/>
            <person name="Jeong H."/>
            <person name="Madhaiyan M."/>
            <person name="Lee Y."/>
            <person name="Sa T.M."/>
            <person name="Oh T.K."/>
            <person name="Kim J.F."/>
        </authorList>
    </citation>
    <scope>NUCLEOTIDE SEQUENCE</scope>
    <source>
        <strain evidence="3">CBMB20</strain>
        <plasmid evidence="3">pMOC1</plasmid>
    </source>
</reference>
<evidence type="ECO:0000259" key="2">
    <source>
        <dbReference type="Pfam" id="PF00149"/>
    </source>
</evidence>
<keyword evidence="3" id="KW-0614">Plasmid</keyword>
<dbReference type="SUPFAM" id="SSF56300">
    <property type="entry name" value="Metallo-dependent phosphatases"/>
    <property type="match status" value="1"/>
</dbReference>
<feature type="region of interest" description="Disordered" evidence="1">
    <location>
        <begin position="169"/>
        <end position="193"/>
    </location>
</feature>
<sequence>MTFFFTADTHFGHEGIIRMCGRPFASAEEMDEALIANWNSVIGPKDDVWHLGDFAHGAHPARILEIYRRLNGRKRLVIGNHDRKPTLALPWMEPPSHRALPKLGLRCGIVLDHYAGRTWMGAHRGSVQLFGHSHGRMPGNSQSLDVGVDCWDFRPASWDEIQVRLASLPPLHSPDHEPEEAVEEEVPEAGPRP</sequence>
<keyword evidence="3" id="KW-0378">Hydrolase</keyword>
<proteinExistence type="predicted"/>
<dbReference type="InterPro" id="IPR029052">
    <property type="entry name" value="Metallo-depent_PP-like"/>
</dbReference>
<geneLocation type="plasmid" evidence="3">
    <name>pMOC1</name>
</geneLocation>